<evidence type="ECO:0000313" key="3">
    <source>
        <dbReference type="EMBL" id="KAL2533685.1"/>
    </source>
</evidence>
<dbReference type="AlphaFoldDB" id="A0ABD1V8L1"/>
<keyword evidence="2" id="KW-0732">Signal</keyword>
<reference evidence="4" key="1">
    <citation type="submission" date="2024-07" db="EMBL/GenBank/DDBJ databases">
        <title>Two chromosome-level genome assemblies of Korean endemic species Abeliophyllum distichum and Forsythia ovata (Oleaceae).</title>
        <authorList>
            <person name="Jang H."/>
        </authorList>
    </citation>
    <scope>NUCLEOTIDE SEQUENCE [LARGE SCALE GENOMIC DNA]</scope>
</reference>
<evidence type="ECO:0000256" key="2">
    <source>
        <dbReference type="SAM" id="SignalP"/>
    </source>
</evidence>
<evidence type="ECO:0000313" key="4">
    <source>
        <dbReference type="Proteomes" id="UP001604336"/>
    </source>
</evidence>
<feature type="chain" id="PRO_5044784440" evidence="2">
    <location>
        <begin position="22"/>
        <end position="267"/>
    </location>
</feature>
<keyword evidence="4" id="KW-1185">Reference proteome</keyword>
<feature type="compositionally biased region" description="Polar residues" evidence="1">
    <location>
        <begin position="88"/>
        <end position="109"/>
    </location>
</feature>
<protein>
    <submittedName>
        <fullName evidence="3">Uncharacterized protein</fullName>
    </submittedName>
</protein>
<evidence type="ECO:0000256" key="1">
    <source>
        <dbReference type="SAM" id="MobiDB-lite"/>
    </source>
</evidence>
<gene>
    <name evidence="3" type="ORF">Adt_07036</name>
</gene>
<feature type="region of interest" description="Disordered" evidence="1">
    <location>
        <begin position="70"/>
        <end position="126"/>
    </location>
</feature>
<comment type="caution">
    <text evidence="3">The sequence shown here is derived from an EMBL/GenBank/DDBJ whole genome shotgun (WGS) entry which is preliminary data.</text>
</comment>
<feature type="signal peptide" evidence="2">
    <location>
        <begin position="1"/>
        <end position="21"/>
    </location>
</feature>
<accession>A0ABD1V8L1</accession>
<proteinExistence type="predicted"/>
<name>A0ABD1V8L1_9LAMI</name>
<dbReference type="EMBL" id="JBFOLK010000002">
    <property type="protein sequence ID" value="KAL2533685.1"/>
    <property type="molecule type" value="Genomic_DNA"/>
</dbReference>
<organism evidence="3 4">
    <name type="scientific">Abeliophyllum distichum</name>
    <dbReference type="NCBI Taxonomy" id="126358"/>
    <lineage>
        <taxon>Eukaryota</taxon>
        <taxon>Viridiplantae</taxon>
        <taxon>Streptophyta</taxon>
        <taxon>Embryophyta</taxon>
        <taxon>Tracheophyta</taxon>
        <taxon>Spermatophyta</taxon>
        <taxon>Magnoliopsida</taxon>
        <taxon>eudicotyledons</taxon>
        <taxon>Gunneridae</taxon>
        <taxon>Pentapetalae</taxon>
        <taxon>asterids</taxon>
        <taxon>lamiids</taxon>
        <taxon>Lamiales</taxon>
        <taxon>Oleaceae</taxon>
        <taxon>Forsythieae</taxon>
        <taxon>Abeliophyllum</taxon>
    </lineage>
</organism>
<sequence length="267" mass="29653">MPRLGLKFMLSNFLLVNLVFGQTWPITPCYSKSLKERFHTITKELRISKTFISSTPTPISVVPISTRCPVPSSSPSKSPHHARRSAAVSLQSSSPPTQTGIIKGTSSHTWPALDPSKQSGDNDDVMSLSSSEEIRVPSLLRKLLFHSFLQALLHLYHPMRKFCLKKSSKAKNLQSPNQLESFHLSRALILHVWNQKDANAILHSIQDLFTSWEQVKACHASRSSLANRPSAASAAFSIETMNILNHAVLEYTSFMDMDIVNASATSQ</sequence>
<dbReference type="Proteomes" id="UP001604336">
    <property type="component" value="Unassembled WGS sequence"/>
</dbReference>